<feature type="compositionally biased region" description="Acidic residues" evidence="1">
    <location>
        <begin position="204"/>
        <end position="227"/>
    </location>
</feature>
<organism evidence="2 3">
    <name type="scientific">Maribellus luteus</name>
    <dbReference type="NCBI Taxonomy" id="2305463"/>
    <lineage>
        <taxon>Bacteria</taxon>
        <taxon>Pseudomonadati</taxon>
        <taxon>Bacteroidota</taxon>
        <taxon>Bacteroidia</taxon>
        <taxon>Marinilabiliales</taxon>
        <taxon>Prolixibacteraceae</taxon>
        <taxon>Maribellus</taxon>
    </lineage>
</organism>
<gene>
    <name evidence="2" type="ORF">D1614_04525</name>
</gene>
<evidence type="ECO:0000256" key="1">
    <source>
        <dbReference type="SAM" id="MobiDB-lite"/>
    </source>
</evidence>
<feature type="compositionally biased region" description="Acidic residues" evidence="1">
    <location>
        <begin position="173"/>
        <end position="188"/>
    </location>
</feature>
<comment type="caution">
    <text evidence="2">The sequence shown here is derived from an EMBL/GenBank/DDBJ whole genome shotgun (WGS) entry which is preliminary data.</text>
</comment>
<sequence>MMQTWFESKVKYMKVSESGTEQMVTENFLLDAVSYTDAETRIIRKMQEMVRGGEFTIVDIKKSRIAEVFPFETGEWWFKATINLVTVDEEAGKEKKLRTYYLIMADDIRESLDRLDESLNYLVIPYVVSSMAVSTIVDVFPYEPSESAVPQGYVPVEKKPASNPIFTNGVNPFEDDTEEEETVEEPVAEDTFAGDDFRGAAEVPDTDDPELEEPETNEPETEEEEEE</sequence>
<dbReference type="InterPro" id="IPR027848">
    <property type="entry name" value="DUF4494"/>
</dbReference>
<dbReference type="EMBL" id="QWGR01000002">
    <property type="protein sequence ID" value="RIJ50015.1"/>
    <property type="molecule type" value="Genomic_DNA"/>
</dbReference>
<protein>
    <submittedName>
        <fullName evidence="2">DUF4494 domain-containing protein</fullName>
    </submittedName>
</protein>
<evidence type="ECO:0000313" key="3">
    <source>
        <dbReference type="Proteomes" id="UP000265926"/>
    </source>
</evidence>
<dbReference type="Pfam" id="PF14902">
    <property type="entry name" value="DUF4494"/>
    <property type="match status" value="1"/>
</dbReference>
<evidence type="ECO:0000313" key="2">
    <source>
        <dbReference type="EMBL" id="RIJ50015.1"/>
    </source>
</evidence>
<dbReference type="RefSeq" id="WP_119436702.1">
    <property type="nucleotide sequence ID" value="NZ_QWGR01000002.1"/>
</dbReference>
<dbReference type="AlphaFoldDB" id="A0A399T520"/>
<dbReference type="Proteomes" id="UP000265926">
    <property type="component" value="Unassembled WGS sequence"/>
</dbReference>
<keyword evidence="3" id="KW-1185">Reference proteome</keyword>
<accession>A0A399T520</accession>
<proteinExistence type="predicted"/>
<feature type="region of interest" description="Disordered" evidence="1">
    <location>
        <begin position="165"/>
        <end position="227"/>
    </location>
</feature>
<name>A0A399T520_9BACT</name>
<reference evidence="2 3" key="1">
    <citation type="submission" date="2018-08" db="EMBL/GenBank/DDBJ databases">
        <title>Pallidiluteibacterium maritimus gen. nov., sp. nov., isolated from coastal sediment.</title>
        <authorList>
            <person name="Zhou L.Y."/>
        </authorList>
    </citation>
    <scope>NUCLEOTIDE SEQUENCE [LARGE SCALE GENOMIC DNA]</scope>
    <source>
        <strain evidence="2 3">XSD2</strain>
    </source>
</reference>
<dbReference type="OrthoDB" id="954784at2"/>